<name>A0ABS2L6B4_9MICO</name>
<keyword evidence="4 5" id="KW-0472">Membrane</keyword>
<sequence length="147" mass="15690">MTYPPPASEPPVPLAPQQYAPALPLNPSDQRLWATLIHVGGIVFGVLPSLIGFLVLKDRGLFVRDHTRTALNFQITMILLQVAAAIVTMIGSFLLIVLIGIPILIIGLVAALGGAVLVIVFSIMAAIAANRGELYTYPAWSAIPFVH</sequence>
<evidence type="ECO:0000256" key="5">
    <source>
        <dbReference type="SAM" id="Phobius"/>
    </source>
</evidence>
<evidence type="ECO:0000256" key="4">
    <source>
        <dbReference type="ARBA" id="ARBA00023136"/>
    </source>
</evidence>
<dbReference type="Pfam" id="PF09685">
    <property type="entry name" value="MamF_MmsF"/>
    <property type="match status" value="1"/>
</dbReference>
<dbReference type="RefSeq" id="WP_307827167.1">
    <property type="nucleotide sequence ID" value="NZ_BAAAHT010000002.1"/>
</dbReference>
<reference evidence="6 7" key="1">
    <citation type="submission" date="2021-01" db="EMBL/GenBank/DDBJ databases">
        <title>Sequencing the genomes of 1000 actinobacteria strains.</title>
        <authorList>
            <person name="Klenk H.-P."/>
        </authorList>
    </citation>
    <scope>NUCLEOTIDE SEQUENCE [LARGE SCALE GENOMIC DNA]</scope>
    <source>
        <strain evidence="6 7">DSM 13057</strain>
    </source>
</reference>
<feature type="transmembrane region" description="Helical" evidence="5">
    <location>
        <begin position="77"/>
        <end position="99"/>
    </location>
</feature>
<comment type="subcellular location">
    <subcellularLocation>
        <location evidence="1">Membrane</location>
        <topology evidence="1">Multi-pass membrane protein</topology>
    </subcellularLocation>
</comment>
<organism evidence="6 7">
    <name type="scientific">Subtercola frigoramans</name>
    <dbReference type="NCBI Taxonomy" id="120298"/>
    <lineage>
        <taxon>Bacteria</taxon>
        <taxon>Bacillati</taxon>
        <taxon>Actinomycetota</taxon>
        <taxon>Actinomycetes</taxon>
        <taxon>Micrococcales</taxon>
        <taxon>Microbacteriaceae</taxon>
        <taxon>Subtercola</taxon>
    </lineage>
</organism>
<dbReference type="EMBL" id="JAFBBU010000001">
    <property type="protein sequence ID" value="MBM7472619.1"/>
    <property type="molecule type" value="Genomic_DNA"/>
</dbReference>
<keyword evidence="2 5" id="KW-0812">Transmembrane</keyword>
<dbReference type="Proteomes" id="UP000776164">
    <property type="component" value="Unassembled WGS sequence"/>
</dbReference>
<evidence type="ECO:0000256" key="2">
    <source>
        <dbReference type="ARBA" id="ARBA00022692"/>
    </source>
</evidence>
<keyword evidence="7" id="KW-1185">Reference proteome</keyword>
<proteinExistence type="predicted"/>
<protein>
    <submittedName>
        <fullName evidence="6">Tic20 family protein</fullName>
    </submittedName>
</protein>
<evidence type="ECO:0000256" key="3">
    <source>
        <dbReference type="ARBA" id="ARBA00022989"/>
    </source>
</evidence>
<evidence type="ECO:0000256" key="1">
    <source>
        <dbReference type="ARBA" id="ARBA00004141"/>
    </source>
</evidence>
<feature type="transmembrane region" description="Helical" evidence="5">
    <location>
        <begin position="32"/>
        <end position="56"/>
    </location>
</feature>
<accession>A0ABS2L6B4</accession>
<evidence type="ECO:0000313" key="7">
    <source>
        <dbReference type="Proteomes" id="UP000776164"/>
    </source>
</evidence>
<feature type="transmembrane region" description="Helical" evidence="5">
    <location>
        <begin position="105"/>
        <end position="129"/>
    </location>
</feature>
<gene>
    <name evidence="6" type="ORF">JOE66_002253</name>
</gene>
<evidence type="ECO:0000313" key="6">
    <source>
        <dbReference type="EMBL" id="MBM7472619.1"/>
    </source>
</evidence>
<dbReference type="InterPro" id="IPR019109">
    <property type="entry name" value="MamF_MmsF"/>
</dbReference>
<keyword evidence="3 5" id="KW-1133">Transmembrane helix</keyword>
<comment type="caution">
    <text evidence="6">The sequence shown here is derived from an EMBL/GenBank/DDBJ whole genome shotgun (WGS) entry which is preliminary data.</text>
</comment>